<dbReference type="PANTHER" id="PTHR30461:SF2">
    <property type="entry name" value="SERINE RECOMBINASE PINE-RELATED"/>
    <property type="match status" value="1"/>
</dbReference>
<dbReference type="GO" id="GO:0000150">
    <property type="term" value="F:DNA strand exchange activity"/>
    <property type="evidence" value="ECO:0007669"/>
    <property type="project" value="InterPro"/>
</dbReference>
<sequence>MAVRAARRLLDRQGQELLARRSDLNTGVHLGAYGKTLKSSSTLPGMSKRGQRRLAAERAAYNVEAEWTAADLALLEELKQAEALLPEDAPRALLSIRLSVLTDETTSPVRQELDLRILARERGCRVVGVASDLNVSATKVPPWKRKELGDWLNNRSPEFDEILFWKLDRFVRRLSDLSTMIEWSLKRGKNLVSKNDSLDLTTTAGKIMVTIVGGIAEIEAANTSTRVTSLWDYAKSQEEWLIGKPAYGYVTDEDDTGRVVLVIDPEAHKALHWARRMALRGRSARFMVRCLKRAGLMSQGLTVVTLLRRLRNPALLGYRVEEDKNGGQRRSKPVLGKDGKPIRVAPPIFTEEEFETLGAALDKRMKKQPPRRPGGATQFLGVLLCAECKTNMTVQVTRNGVGTYPYLRCRNCKSGGHGAPNPERVYERLVEDVLKVLGDFPVQVRQYAEGAEARREIKRLQESIALYMKELEPGGRYTKTRFTKEQAETTLDKLIEELEAIDPETAKDRWVNVHGGKTFREHWQEGGMEAMSADLYRVGIRCEVTRTKVPGVRAPKVHLRLLIPKDVRERLVIREDDFAQAF</sequence>
<dbReference type="Gene3D" id="3.40.50.1390">
    <property type="entry name" value="Resolvase, N-terminal catalytic domain"/>
    <property type="match status" value="1"/>
</dbReference>
<dbReference type="Proteomes" id="UP000003022">
    <property type="component" value="Unassembled WGS sequence"/>
</dbReference>
<evidence type="ECO:0000256" key="2">
    <source>
        <dbReference type="ARBA" id="ARBA00023172"/>
    </source>
</evidence>
<reference evidence="4 5" key="1">
    <citation type="journal article" date="2011" name="J. Bacteriol.">
        <title>Draft genome sequence of the marine bacterium Streptomyces griseoaurantiacus M045, which produces novel manumycin-type antibiotics with a pABA core component.</title>
        <authorList>
            <person name="Li F."/>
            <person name="Jiang P."/>
            <person name="Zheng H."/>
            <person name="Wang S."/>
            <person name="Zhao G."/>
            <person name="Qin S."/>
            <person name="Liu Z."/>
        </authorList>
    </citation>
    <scope>NUCLEOTIDE SEQUENCE [LARGE SCALE GENOMIC DNA]</scope>
    <source>
        <strain evidence="4 5">M045</strain>
    </source>
</reference>
<name>F3NAF4_9ACTN</name>
<gene>
    <name evidence="4" type="ORF">SGM_0338</name>
</gene>
<dbReference type="InterPro" id="IPR050639">
    <property type="entry name" value="SSR_resolvase"/>
</dbReference>
<keyword evidence="2" id="KW-0233">DNA recombination</keyword>
<evidence type="ECO:0000259" key="3">
    <source>
        <dbReference type="PROSITE" id="PS51737"/>
    </source>
</evidence>
<dbReference type="Gene3D" id="3.90.1750.20">
    <property type="entry name" value="Putative Large Serine Recombinase, Chain B, Domain 2"/>
    <property type="match status" value="1"/>
</dbReference>
<dbReference type="PANTHER" id="PTHR30461">
    <property type="entry name" value="DNA-INVERTASE FROM LAMBDOID PROPHAGE"/>
    <property type="match status" value="1"/>
</dbReference>
<feature type="domain" description="Recombinase" evidence="3">
    <location>
        <begin position="246"/>
        <end position="367"/>
    </location>
</feature>
<keyword evidence="1" id="KW-0238">DNA-binding</keyword>
<evidence type="ECO:0000313" key="5">
    <source>
        <dbReference type="Proteomes" id="UP000003022"/>
    </source>
</evidence>
<dbReference type="PROSITE" id="PS51737">
    <property type="entry name" value="RECOMBINASE_DNA_BIND"/>
    <property type="match status" value="1"/>
</dbReference>
<dbReference type="SMART" id="SM00857">
    <property type="entry name" value="Resolvase"/>
    <property type="match status" value="1"/>
</dbReference>
<dbReference type="Pfam" id="PF13408">
    <property type="entry name" value="Zn_ribbon_recom"/>
    <property type="match status" value="1"/>
</dbReference>
<organism evidence="4 5">
    <name type="scientific">Streptomyces griseoaurantiacus M045</name>
    <dbReference type="NCBI Taxonomy" id="996637"/>
    <lineage>
        <taxon>Bacteria</taxon>
        <taxon>Bacillati</taxon>
        <taxon>Actinomycetota</taxon>
        <taxon>Actinomycetes</taxon>
        <taxon>Kitasatosporales</taxon>
        <taxon>Streptomycetaceae</taxon>
        <taxon>Streptomyces</taxon>
        <taxon>Streptomyces aurantiacus group</taxon>
    </lineage>
</organism>
<dbReference type="EMBL" id="AEYX01000002">
    <property type="protein sequence ID" value="EGG49263.1"/>
    <property type="molecule type" value="Genomic_DNA"/>
</dbReference>
<dbReference type="InterPro" id="IPR011109">
    <property type="entry name" value="DNA_bind_recombinase_dom"/>
</dbReference>
<dbReference type="InterPro" id="IPR036162">
    <property type="entry name" value="Resolvase-like_N_sf"/>
</dbReference>
<dbReference type="Pfam" id="PF00239">
    <property type="entry name" value="Resolvase"/>
    <property type="match status" value="1"/>
</dbReference>
<evidence type="ECO:0000313" key="4">
    <source>
        <dbReference type="EMBL" id="EGG49263.1"/>
    </source>
</evidence>
<dbReference type="InterPro" id="IPR038109">
    <property type="entry name" value="DNA_bind_recomb_sf"/>
</dbReference>
<dbReference type="SUPFAM" id="SSF53041">
    <property type="entry name" value="Resolvase-like"/>
    <property type="match status" value="1"/>
</dbReference>
<dbReference type="InterPro" id="IPR006119">
    <property type="entry name" value="Resolv_N"/>
</dbReference>
<comment type="caution">
    <text evidence="4">The sequence shown here is derived from an EMBL/GenBank/DDBJ whole genome shotgun (WGS) entry which is preliminary data.</text>
</comment>
<dbReference type="CDD" id="cd00338">
    <property type="entry name" value="Ser_Recombinase"/>
    <property type="match status" value="1"/>
</dbReference>
<dbReference type="STRING" id="996637.SGM_0338"/>
<proteinExistence type="predicted"/>
<keyword evidence="5" id="KW-1185">Reference proteome</keyword>
<dbReference type="InterPro" id="IPR025827">
    <property type="entry name" value="Zn_ribbon_recom_dom"/>
</dbReference>
<dbReference type="GO" id="GO:0003677">
    <property type="term" value="F:DNA binding"/>
    <property type="evidence" value="ECO:0007669"/>
    <property type="project" value="UniProtKB-KW"/>
</dbReference>
<evidence type="ECO:0000256" key="1">
    <source>
        <dbReference type="ARBA" id="ARBA00023125"/>
    </source>
</evidence>
<dbReference type="AlphaFoldDB" id="F3NAF4"/>
<accession>F3NAF4</accession>
<dbReference type="eggNOG" id="COG1961">
    <property type="taxonomic scope" value="Bacteria"/>
</dbReference>
<protein>
    <submittedName>
        <fullName evidence="4">Integrase</fullName>
    </submittedName>
</protein>